<evidence type="ECO:0000256" key="1">
    <source>
        <dbReference type="SAM" id="MobiDB-lite"/>
    </source>
</evidence>
<feature type="region of interest" description="Disordered" evidence="1">
    <location>
        <begin position="1"/>
        <end position="25"/>
    </location>
</feature>
<proteinExistence type="predicted"/>
<dbReference type="AlphaFoldDB" id="A0A846RQT7"/>
<evidence type="ECO:0000313" key="2">
    <source>
        <dbReference type="EMBL" id="NJC23920.1"/>
    </source>
</evidence>
<accession>A0A846RQT7</accession>
<gene>
    <name evidence="2" type="ORF">BJ994_002996</name>
</gene>
<protein>
    <submittedName>
        <fullName evidence="2">Uncharacterized protein</fullName>
    </submittedName>
</protein>
<organism evidence="2 3">
    <name type="scientific">Arthrobacter pigmenti</name>
    <dbReference type="NCBI Taxonomy" id="271432"/>
    <lineage>
        <taxon>Bacteria</taxon>
        <taxon>Bacillati</taxon>
        <taxon>Actinomycetota</taxon>
        <taxon>Actinomycetes</taxon>
        <taxon>Micrococcales</taxon>
        <taxon>Micrococcaceae</taxon>
        <taxon>Arthrobacter</taxon>
    </lineage>
</organism>
<dbReference type="Proteomes" id="UP000547458">
    <property type="component" value="Unassembled WGS sequence"/>
</dbReference>
<dbReference type="EMBL" id="JAATJL010000001">
    <property type="protein sequence ID" value="NJC23920.1"/>
    <property type="molecule type" value="Genomic_DNA"/>
</dbReference>
<name>A0A846RQT7_9MICC</name>
<evidence type="ECO:0000313" key="3">
    <source>
        <dbReference type="Proteomes" id="UP000547458"/>
    </source>
</evidence>
<reference evidence="2 3" key="1">
    <citation type="submission" date="2020-03" db="EMBL/GenBank/DDBJ databases">
        <title>Sequencing the genomes of 1000 actinobacteria strains.</title>
        <authorList>
            <person name="Klenk H.-P."/>
        </authorList>
    </citation>
    <scope>NUCLEOTIDE SEQUENCE [LARGE SCALE GENOMIC DNA]</scope>
    <source>
        <strain evidence="2 3">DSM 16403</strain>
    </source>
</reference>
<keyword evidence="3" id="KW-1185">Reference proteome</keyword>
<comment type="caution">
    <text evidence="2">The sequence shown here is derived from an EMBL/GenBank/DDBJ whole genome shotgun (WGS) entry which is preliminary data.</text>
</comment>
<sequence>MLVHPAGSINVQPTHTGHEACRPDMNTTNLDTSRTRLDAGEGNCAHLRLIFSICTNAGHERKYAAHP</sequence>